<feature type="domain" description="tRNA wybutosine-synthesis" evidence="5">
    <location>
        <begin position="90"/>
        <end position="130"/>
    </location>
</feature>
<keyword evidence="2" id="KW-0004">4Fe-4S</keyword>
<dbReference type="GO" id="GO:0016829">
    <property type="term" value="F:lyase activity"/>
    <property type="evidence" value="ECO:0007669"/>
    <property type="project" value="UniProtKB-KW"/>
</dbReference>
<accession>C5KV34</accession>
<evidence type="ECO:0000256" key="1">
    <source>
        <dbReference type="ARBA" id="ARBA00001966"/>
    </source>
</evidence>
<keyword evidence="2" id="KW-0411">Iron-sulfur</keyword>
<keyword evidence="2" id="KW-0408">Iron</keyword>
<gene>
    <name evidence="6" type="ORF">Pmar_PMAR004793</name>
</gene>
<evidence type="ECO:0000313" key="7">
    <source>
        <dbReference type="Proteomes" id="UP000007800"/>
    </source>
</evidence>
<name>C5KV34_PERM5</name>
<reference evidence="6 7" key="1">
    <citation type="submission" date="2008-07" db="EMBL/GenBank/DDBJ databases">
        <authorList>
            <person name="El-Sayed N."/>
            <person name="Caler E."/>
            <person name="Inman J."/>
            <person name="Amedeo P."/>
            <person name="Hass B."/>
            <person name="Wortman J."/>
        </authorList>
    </citation>
    <scope>NUCLEOTIDE SEQUENCE [LARGE SCALE GENOMIC DNA]</scope>
    <source>
        <strain evidence="7">ATCC 50983 / TXsc</strain>
    </source>
</reference>
<evidence type="ECO:0000313" key="6">
    <source>
        <dbReference type="EMBL" id="EER11658.1"/>
    </source>
</evidence>
<keyword evidence="7" id="KW-1185">Reference proteome</keyword>
<dbReference type="OrthoDB" id="271553at2759"/>
<dbReference type="Pfam" id="PF08608">
    <property type="entry name" value="Wyosine_form"/>
    <property type="match status" value="1"/>
</dbReference>
<keyword evidence="3" id="KW-0819">tRNA processing</keyword>
<comment type="cofactor">
    <cofactor evidence="1">
        <name>[4Fe-4S] cluster</name>
        <dbReference type="ChEBI" id="CHEBI:49883"/>
    </cofactor>
</comment>
<evidence type="ECO:0000259" key="5">
    <source>
        <dbReference type="Pfam" id="PF08608"/>
    </source>
</evidence>
<dbReference type="AlphaFoldDB" id="C5KV34"/>
<dbReference type="GO" id="GO:0031591">
    <property type="term" value="P:wybutosine biosynthetic process"/>
    <property type="evidence" value="ECO:0007669"/>
    <property type="project" value="TreeGrafter"/>
</dbReference>
<dbReference type="PANTHER" id="PTHR13930:SF0">
    <property type="entry name" value="S-ADENOSYL-L-METHIONINE-DEPENDENT TRNA 4-DEMETHYLWYOSINE SYNTHASE TYW1-RELATED"/>
    <property type="match status" value="1"/>
</dbReference>
<sequence>MVVTNGQHPEELGSLPQVTQLYISIDAPNSEKLKKVDRPLFKDYWERLLASLEAAAEKGDSQRKVARLTLLKDVNDEDIFGYAKLIDLMKADFIEVKGATYAGWDRDATGLTMANCPYFDDIINFAQKIECELSPTSPLRLCVGWGVCPVGRA</sequence>
<dbReference type="OMA" id="IECELSP"/>
<keyword evidence="4" id="KW-0456">Lyase</keyword>
<dbReference type="Gene3D" id="3.20.20.70">
    <property type="entry name" value="Aldolase class I"/>
    <property type="match status" value="1"/>
</dbReference>
<evidence type="ECO:0000256" key="4">
    <source>
        <dbReference type="ARBA" id="ARBA00023239"/>
    </source>
</evidence>
<dbReference type="GeneID" id="9047086"/>
<proteinExistence type="predicted"/>
<dbReference type="SUPFAM" id="SSF102114">
    <property type="entry name" value="Radical SAM enzymes"/>
    <property type="match status" value="1"/>
</dbReference>
<protein>
    <recommendedName>
        <fullName evidence="5">tRNA wybutosine-synthesis domain-containing protein</fullName>
    </recommendedName>
</protein>
<keyword evidence="2" id="KW-0479">Metal-binding</keyword>
<dbReference type="InterPro" id="IPR013785">
    <property type="entry name" value="Aldolase_TIM"/>
</dbReference>
<dbReference type="EMBL" id="GG676398">
    <property type="protein sequence ID" value="EER11658.1"/>
    <property type="molecule type" value="Genomic_DNA"/>
</dbReference>
<evidence type="ECO:0000256" key="3">
    <source>
        <dbReference type="ARBA" id="ARBA00022694"/>
    </source>
</evidence>
<evidence type="ECO:0000256" key="2">
    <source>
        <dbReference type="ARBA" id="ARBA00022485"/>
    </source>
</evidence>
<dbReference type="Proteomes" id="UP000007800">
    <property type="component" value="Unassembled WGS sequence"/>
</dbReference>
<dbReference type="RefSeq" id="XP_002779863.1">
    <property type="nucleotide sequence ID" value="XM_002779817.1"/>
</dbReference>
<dbReference type="InterPro" id="IPR058240">
    <property type="entry name" value="rSAM_sf"/>
</dbReference>
<dbReference type="GO" id="GO:0051539">
    <property type="term" value="F:4 iron, 4 sulfur cluster binding"/>
    <property type="evidence" value="ECO:0007669"/>
    <property type="project" value="UniProtKB-KW"/>
</dbReference>
<dbReference type="PANTHER" id="PTHR13930">
    <property type="entry name" value="S-ADENOSYL-L-METHIONINE-DEPENDENT TRNA 4-DEMETHYLWYOSINE SYNTHASE"/>
    <property type="match status" value="1"/>
</dbReference>
<dbReference type="InParanoid" id="C5KV34"/>
<dbReference type="InterPro" id="IPR034556">
    <property type="entry name" value="tRNA_wybutosine-synthase"/>
</dbReference>
<organism evidence="7">
    <name type="scientific">Perkinsus marinus (strain ATCC 50983 / TXsc)</name>
    <dbReference type="NCBI Taxonomy" id="423536"/>
    <lineage>
        <taxon>Eukaryota</taxon>
        <taxon>Sar</taxon>
        <taxon>Alveolata</taxon>
        <taxon>Perkinsozoa</taxon>
        <taxon>Perkinsea</taxon>
        <taxon>Perkinsida</taxon>
        <taxon>Perkinsidae</taxon>
        <taxon>Perkinsus</taxon>
    </lineage>
</organism>
<dbReference type="InterPro" id="IPR013917">
    <property type="entry name" value="tRNA_wybutosine-synth"/>
</dbReference>